<evidence type="ECO:0000313" key="9">
    <source>
        <dbReference type="Proteomes" id="UP000179243"/>
    </source>
</evidence>
<dbReference type="EC" id="3.1.-.-" evidence="6"/>
<evidence type="ECO:0000256" key="2">
    <source>
        <dbReference type="ARBA" id="ARBA00022722"/>
    </source>
</evidence>
<evidence type="ECO:0000256" key="3">
    <source>
        <dbReference type="ARBA" id="ARBA00022723"/>
    </source>
</evidence>
<dbReference type="CDD" id="cd18763">
    <property type="entry name" value="PIN_MtVapC3-like"/>
    <property type="match status" value="1"/>
</dbReference>
<keyword evidence="2 6" id="KW-0540">Nuclease</keyword>
<feature type="binding site" evidence="6">
    <location>
        <position position="5"/>
    </location>
    <ligand>
        <name>Mg(2+)</name>
        <dbReference type="ChEBI" id="CHEBI:18420"/>
    </ligand>
</feature>
<name>A0A1F7F096_UNCRA</name>
<organism evidence="8 9">
    <name type="scientific">Candidatus Raymondbacteria bacterium RIFOXYD12_FULL_49_13</name>
    <dbReference type="NCBI Taxonomy" id="1817890"/>
    <lineage>
        <taxon>Bacteria</taxon>
        <taxon>Raymondiibacteriota</taxon>
    </lineage>
</organism>
<feature type="binding site" evidence="6">
    <location>
        <position position="96"/>
    </location>
    <ligand>
        <name>Mg(2+)</name>
        <dbReference type="ChEBI" id="CHEBI:18420"/>
    </ligand>
</feature>
<evidence type="ECO:0000259" key="7">
    <source>
        <dbReference type="Pfam" id="PF01850"/>
    </source>
</evidence>
<evidence type="ECO:0000256" key="4">
    <source>
        <dbReference type="ARBA" id="ARBA00022801"/>
    </source>
</evidence>
<dbReference type="Gene3D" id="3.40.50.1010">
    <property type="entry name" value="5'-nuclease"/>
    <property type="match status" value="1"/>
</dbReference>
<evidence type="ECO:0000256" key="5">
    <source>
        <dbReference type="ARBA" id="ARBA00022842"/>
    </source>
</evidence>
<comment type="cofactor">
    <cofactor evidence="6">
        <name>Mg(2+)</name>
        <dbReference type="ChEBI" id="CHEBI:18420"/>
    </cofactor>
</comment>
<dbReference type="GO" id="GO:0090729">
    <property type="term" value="F:toxin activity"/>
    <property type="evidence" value="ECO:0007669"/>
    <property type="project" value="UniProtKB-KW"/>
</dbReference>
<comment type="similarity">
    <text evidence="6">Belongs to the PINc/VapC protein family.</text>
</comment>
<dbReference type="HAMAP" id="MF_00265">
    <property type="entry name" value="VapC_Nob1"/>
    <property type="match status" value="1"/>
</dbReference>
<reference evidence="8 9" key="1">
    <citation type="journal article" date="2016" name="Nat. Commun.">
        <title>Thousands of microbial genomes shed light on interconnected biogeochemical processes in an aquifer system.</title>
        <authorList>
            <person name="Anantharaman K."/>
            <person name="Brown C.T."/>
            <person name="Hug L.A."/>
            <person name="Sharon I."/>
            <person name="Castelle C.J."/>
            <person name="Probst A.J."/>
            <person name="Thomas B.C."/>
            <person name="Singh A."/>
            <person name="Wilkins M.J."/>
            <person name="Karaoz U."/>
            <person name="Brodie E.L."/>
            <person name="Williams K.H."/>
            <person name="Hubbard S.S."/>
            <person name="Banfield J.F."/>
        </authorList>
    </citation>
    <scope>NUCLEOTIDE SEQUENCE [LARGE SCALE GENOMIC DNA]</scope>
</reference>
<dbReference type="Pfam" id="PF01850">
    <property type="entry name" value="PIN"/>
    <property type="match status" value="1"/>
</dbReference>
<keyword evidence="6" id="KW-0800">Toxin</keyword>
<gene>
    <name evidence="6" type="primary">vapC</name>
    <name evidence="8" type="ORF">A2519_22245</name>
</gene>
<dbReference type="GO" id="GO:0000287">
    <property type="term" value="F:magnesium ion binding"/>
    <property type="evidence" value="ECO:0007669"/>
    <property type="project" value="UniProtKB-UniRule"/>
</dbReference>
<dbReference type="SUPFAM" id="SSF88723">
    <property type="entry name" value="PIN domain-like"/>
    <property type="match status" value="1"/>
</dbReference>
<dbReference type="AlphaFoldDB" id="A0A1F7F096"/>
<dbReference type="Proteomes" id="UP000179243">
    <property type="component" value="Unassembled WGS sequence"/>
</dbReference>
<dbReference type="InterPro" id="IPR002716">
    <property type="entry name" value="PIN_dom"/>
</dbReference>
<dbReference type="PANTHER" id="PTHR42740:SF1">
    <property type="entry name" value="RIBONUCLEASE VAPC3"/>
    <property type="match status" value="1"/>
</dbReference>
<dbReference type="InterPro" id="IPR022907">
    <property type="entry name" value="VapC_family"/>
</dbReference>
<keyword evidence="4 6" id="KW-0378">Hydrolase</keyword>
<evidence type="ECO:0000313" key="8">
    <source>
        <dbReference type="EMBL" id="OGK00051.1"/>
    </source>
</evidence>
<comment type="caution">
    <text evidence="8">The sequence shown here is derived from an EMBL/GenBank/DDBJ whole genome shotgun (WGS) entry which is preliminary data.</text>
</comment>
<protein>
    <recommendedName>
        <fullName evidence="6">Ribonuclease VapC</fullName>
        <shortName evidence="6">RNase VapC</shortName>
        <ecNumber evidence="6">3.1.-.-</ecNumber>
    </recommendedName>
    <alternativeName>
        <fullName evidence="6">Toxin VapC</fullName>
    </alternativeName>
</protein>
<dbReference type="InterPro" id="IPR029060">
    <property type="entry name" value="PIN-like_dom_sf"/>
</dbReference>
<evidence type="ECO:0000256" key="1">
    <source>
        <dbReference type="ARBA" id="ARBA00022649"/>
    </source>
</evidence>
<feature type="domain" description="PIN" evidence="7">
    <location>
        <begin position="3"/>
        <end position="119"/>
    </location>
</feature>
<evidence type="ECO:0000256" key="6">
    <source>
        <dbReference type="HAMAP-Rule" id="MF_00265"/>
    </source>
</evidence>
<dbReference type="PANTHER" id="PTHR42740">
    <property type="entry name" value="RIBONUCLEASE VAPC3"/>
    <property type="match status" value="1"/>
</dbReference>
<keyword evidence="3 6" id="KW-0479">Metal-binding</keyword>
<dbReference type="GO" id="GO:0016787">
    <property type="term" value="F:hydrolase activity"/>
    <property type="evidence" value="ECO:0007669"/>
    <property type="project" value="UniProtKB-KW"/>
</dbReference>
<accession>A0A1F7F096</accession>
<keyword evidence="5 6" id="KW-0460">Magnesium</keyword>
<dbReference type="GO" id="GO:0004540">
    <property type="term" value="F:RNA nuclease activity"/>
    <property type="evidence" value="ECO:0007669"/>
    <property type="project" value="InterPro"/>
</dbReference>
<sequence length="130" mass="15075">MTLVDSTVWIDWFKNRPTKQTALFEKLIREEADICICGIVYAEVLQGIRDDREYARTRALLNGLIFFPLHKETFEKGAVIYRTLRKKGLTIRNAVDCVIAAVCLEHDVRLLHNDRDFIHCAAHFPLKFAL</sequence>
<dbReference type="EMBL" id="MFYX01000155">
    <property type="protein sequence ID" value="OGK00051.1"/>
    <property type="molecule type" value="Genomic_DNA"/>
</dbReference>
<dbReference type="InterPro" id="IPR051749">
    <property type="entry name" value="PINc/VapC_TA_RNase"/>
</dbReference>
<keyword evidence="1 6" id="KW-1277">Toxin-antitoxin system</keyword>
<comment type="function">
    <text evidence="6">Toxic component of a toxin-antitoxin (TA) system. An RNase.</text>
</comment>
<proteinExistence type="inferred from homology"/>